<reference evidence="2" key="1">
    <citation type="submission" date="2016-10" db="EMBL/GenBank/DDBJ databases">
        <authorList>
            <person name="Varghese N."/>
            <person name="Submissions S."/>
        </authorList>
    </citation>
    <scope>NUCLEOTIDE SEQUENCE [LARGE SCALE GENOMIC DNA]</scope>
    <source>
        <strain evidence="2">ATCC 29999</strain>
    </source>
</reference>
<evidence type="ECO:0000313" key="2">
    <source>
        <dbReference type="Proteomes" id="UP000183223"/>
    </source>
</evidence>
<dbReference type="EMBL" id="FMWJ01000028">
    <property type="protein sequence ID" value="SCZ72072.1"/>
    <property type="molecule type" value="Genomic_DNA"/>
</dbReference>
<keyword evidence="2" id="KW-1185">Reference proteome</keyword>
<dbReference type="Proteomes" id="UP000183223">
    <property type="component" value="Unassembled WGS sequence"/>
</dbReference>
<organism evidence="1 2">
    <name type="scientific">Photorhabdus luminescens</name>
    <name type="common">Xenorhabdus luminescens</name>
    <dbReference type="NCBI Taxonomy" id="29488"/>
    <lineage>
        <taxon>Bacteria</taxon>
        <taxon>Pseudomonadati</taxon>
        <taxon>Pseudomonadota</taxon>
        <taxon>Gammaproteobacteria</taxon>
        <taxon>Enterobacterales</taxon>
        <taxon>Morganellaceae</taxon>
        <taxon>Photorhabdus</taxon>
    </lineage>
</organism>
<name>A0A1G5RD91_PHOLU</name>
<dbReference type="AlphaFoldDB" id="A0A1G5RD91"/>
<protein>
    <submittedName>
        <fullName evidence="1">Uncharacterized protein</fullName>
    </submittedName>
</protein>
<sequence>MEALFLILLLPVIVFFHYRNLWVYQVRKRVLSELGLKTYKQLASYNVMVFKFWIWNWHRFLSSDKRRGE</sequence>
<accession>A0A1G5RD91</accession>
<gene>
    <name evidence="1" type="ORF">SAMN02982990_03944</name>
</gene>
<evidence type="ECO:0000313" key="1">
    <source>
        <dbReference type="EMBL" id="SCZ72072.1"/>
    </source>
</evidence>
<proteinExistence type="predicted"/>